<organism evidence="1 2">
    <name type="scientific">Streptomyces paromomycinus</name>
    <name type="common">Streptomyces rimosus subsp. paromomycinus</name>
    <dbReference type="NCBI Taxonomy" id="92743"/>
    <lineage>
        <taxon>Bacteria</taxon>
        <taxon>Bacillati</taxon>
        <taxon>Actinomycetota</taxon>
        <taxon>Actinomycetes</taxon>
        <taxon>Kitasatosporales</taxon>
        <taxon>Streptomycetaceae</taxon>
        <taxon>Streptomyces</taxon>
    </lineage>
</organism>
<dbReference type="EMBL" id="BHZD01000001">
    <property type="protein sequence ID" value="GCD44599.1"/>
    <property type="molecule type" value="Genomic_DNA"/>
</dbReference>
<proteinExistence type="predicted"/>
<sequence length="84" mass="9358">MTTRSGPPPEGGPPPEAEVQWVYQPVELQHPDGGWELGRITAWWRDGAGELWCRLRTMRGSGGSCPQWFPYDPDRILVLPSAGI</sequence>
<protein>
    <submittedName>
        <fullName evidence="1">Uncharacterized protein</fullName>
    </submittedName>
</protein>
<keyword evidence="2" id="KW-1185">Reference proteome</keyword>
<reference evidence="1 2" key="1">
    <citation type="submission" date="2018-11" db="EMBL/GenBank/DDBJ databases">
        <title>Whole genome sequence of Streptomyces paromomycinus NBRC 15454(T).</title>
        <authorList>
            <person name="Komaki H."/>
            <person name="Tamura T."/>
        </authorList>
    </citation>
    <scope>NUCLEOTIDE SEQUENCE [LARGE SCALE GENOMIC DNA]</scope>
    <source>
        <strain evidence="1 2">NBRC 15454</strain>
    </source>
</reference>
<dbReference type="RefSeq" id="WP_246177469.1">
    <property type="nucleotide sequence ID" value="NZ_BHZD01000001.1"/>
</dbReference>
<dbReference type="Proteomes" id="UP000286746">
    <property type="component" value="Unassembled WGS sequence"/>
</dbReference>
<name>A0A401W5N2_STREY</name>
<evidence type="ECO:0000313" key="2">
    <source>
        <dbReference type="Proteomes" id="UP000286746"/>
    </source>
</evidence>
<dbReference type="AlphaFoldDB" id="A0A401W5N2"/>
<comment type="caution">
    <text evidence="1">The sequence shown here is derived from an EMBL/GenBank/DDBJ whole genome shotgun (WGS) entry which is preliminary data.</text>
</comment>
<evidence type="ECO:0000313" key="1">
    <source>
        <dbReference type="EMBL" id="GCD44599.1"/>
    </source>
</evidence>
<gene>
    <name evidence="1" type="ORF">GKJPGBOP_04299</name>
</gene>
<accession>A0A401W5N2</accession>